<proteinExistence type="inferred from homology"/>
<accession>A0A2J8KFV0</accession>
<evidence type="ECO:0000256" key="5">
    <source>
        <dbReference type="ARBA" id="ARBA00022989"/>
    </source>
</evidence>
<gene>
    <name evidence="11" type="ORF">CK820_G0038983</name>
</gene>
<dbReference type="GO" id="GO:0033179">
    <property type="term" value="C:proton-transporting V-type ATPase, V0 domain"/>
    <property type="evidence" value="ECO:0007669"/>
    <property type="project" value="InterPro"/>
</dbReference>
<feature type="coiled-coil region" evidence="10">
    <location>
        <begin position="20"/>
        <end position="54"/>
    </location>
</feature>
<comment type="caution">
    <text evidence="11">The sequence shown here is derived from an EMBL/GenBank/DDBJ whole genome shotgun (WGS) entry which is preliminary data.</text>
</comment>
<evidence type="ECO:0000256" key="1">
    <source>
        <dbReference type="ARBA" id="ARBA00004141"/>
    </source>
</evidence>
<dbReference type="InterPro" id="IPR002490">
    <property type="entry name" value="V-ATPase_116kDa_su"/>
</dbReference>
<evidence type="ECO:0000256" key="3">
    <source>
        <dbReference type="ARBA" id="ARBA00022448"/>
    </source>
</evidence>
<dbReference type="PANTHER" id="PTHR11629:SF68">
    <property type="entry name" value="V-TYPE PROTON ATPASE 116 KDA SUBUNIT A 1"/>
    <property type="match status" value="1"/>
</dbReference>
<evidence type="ECO:0000313" key="12">
    <source>
        <dbReference type="Proteomes" id="UP000236370"/>
    </source>
</evidence>
<keyword evidence="3 9" id="KW-0813">Transport</keyword>
<dbReference type="AlphaFoldDB" id="A0A2J8KFV0"/>
<evidence type="ECO:0000256" key="9">
    <source>
        <dbReference type="RuleBase" id="RU361189"/>
    </source>
</evidence>
<evidence type="ECO:0000256" key="7">
    <source>
        <dbReference type="ARBA" id="ARBA00023136"/>
    </source>
</evidence>
<comment type="function">
    <text evidence="9">Essential component of the vacuolar proton pump (V-ATPase), a multimeric enzyme that catalyzes the translocation of protons across the membranes. Required for assembly and activity of the V-ATPase.</text>
</comment>
<reference evidence="11 12" key="1">
    <citation type="submission" date="2017-12" db="EMBL/GenBank/DDBJ databases">
        <title>High-resolution comparative analysis of great ape genomes.</title>
        <authorList>
            <person name="Pollen A."/>
            <person name="Hastie A."/>
            <person name="Hormozdiari F."/>
            <person name="Dougherty M."/>
            <person name="Liu R."/>
            <person name="Chaisson M."/>
            <person name="Hoppe E."/>
            <person name="Hill C."/>
            <person name="Pang A."/>
            <person name="Hillier L."/>
            <person name="Baker C."/>
            <person name="Armstrong J."/>
            <person name="Shendure J."/>
            <person name="Paten B."/>
            <person name="Wilson R."/>
            <person name="Chao H."/>
            <person name="Schneider V."/>
            <person name="Ventura M."/>
            <person name="Kronenberg Z."/>
            <person name="Murali S."/>
            <person name="Gordon D."/>
            <person name="Cantsilieris S."/>
            <person name="Munson K."/>
            <person name="Nelson B."/>
            <person name="Raja A."/>
            <person name="Underwood J."/>
            <person name="Diekhans M."/>
            <person name="Fiddes I."/>
            <person name="Haussler D."/>
            <person name="Eichler E."/>
        </authorList>
    </citation>
    <scope>NUCLEOTIDE SEQUENCE [LARGE SCALE GENOMIC DNA]</scope>
    <source>
        <strain evidence="11">Yerkes chimp pedigree #C0471</strain>
    </source>
</reference>
<protein>
    <recommendedName>
        <fullName evidence="9">V-type proton ATPase subunit a</fullName>
    </recommendedName>
</protein>
<dbReference type="GO" id="GO:0046961">
    <property type="term" value="F:proton-transporting ATPase activity, rotational mechanism"/>
    <property type="evidence" value="ECO:0007669"/>
    <property type="project" value="InterPro"/>
</dbReference>
<organism evidence="11 12">
    <name type="scientific">Pan troglodytes</name>
    <name type="common">Chimpanzee</name>
    <dbReference type="NCBI Taxonomy" id="9598"/>
    <lineage>
        <taxon>Eukaryota</taxon>
        <taxon>Metazoa</taxon>
        <taxon>Chordata</taxon>
        <taxon>Craniata</taxon>
        <taxon>Vertebrata</taxon>
        <taxon>Euteleostomi</taxon>
        <taxon>Mammalia</taxon>
        <taxon>Eutheria</taxon>
        <taxon>Euarchontoglires</taxon>
        <taxon>Primates</taxon>
        <taxon>Haplorrhini</taxon>
        <taxon>Catarrhini</taxon>
        <taxon>Hominidae</taxon>
        <taxon>Pan</taxon>
    </lineage>
</organism>
<evidence type="ECO:0000256" key="10">
    <source>
        <dbReference type="SAM" id="Coils"/>
    </source>
</evidence>
<dbReference type="PANTHER" id="PTHR11629">
    <property type="entry name" value="VACUOLAR PROTON ATPASES"/>
    <property type="match status" value="1"/>
</dbReference>
<keyword evidence="5" id="KW-1133">Transmembrane helix</keyword>
<dbReference type="Proteomes" id="UP000236370">
    <property type="component" value="Unassembled WGS sequence"/>
</dbReference>
<evidence type="ECO:0000256" key="2">
    <source>
        <dbReference type="ARBA" id="ARBA00009904"/>
    </source>
</evidence>
<evidence type="ECO:0000256" key="4">
    <source>
        <dbReference type="ARBA" id="ARBA00022692"/>
    </source>
</evidence>
<evidence type="ECO:0000313" key="11">
    <source>
        <dbReference type="EMBL" id="PNI33895.1"/>
    </source>
</evidence>
<evidence type="ECO:0000256" key="6">
    <source>
        <dbReference type="ARBA" id="ARBA00023065"/>
    </source>
</evidence>
<name>A0A2J8KFV0_PANTR</name>
<evidence type="ECO:0000256" key="8">
    <source>
        <dbReference type="ARBA" id="ARBA00046407"/>
    </source>
</evidence>
<sequence length="195" mass="22451">ANIPIMDTGENPEVPFPRDMIDLEANFEKIENELKEINTNQEALKRNFLELTELKFILRKTQQFFDEMADPDLLEESSSLLEPSEMGRGTPLRLGFVAGVINRERIPTFERMLWRVCRGNVFLRQAEIENPLEDPVTVESHSVVQARVQWRDLGSPQPPLPGFKRFSCLSLPSSWGLQGDYVHKSVFIIFFQGDQ</sequence>
<keyword evidence="6 9" id="KW-0406">Ion transport</keyword>
<feature type="non-terminal residue" evidence="11">
    <location>
        <position position="195"/>
    </location>
</feature>
<dbReference type="Pfam" id="PF01496">
    <property type="entry name" value="V_ATPase_I"/>
    <property type="match status" value="1"/>
</dbReference>
<keyword evidence="9" id="KW-0375">Hydrogen ion transport</keyword>
<keyword evidence="7" id="KW-0472">Membrane</keyword>
<dbReference type="EMBL" id="NBAG03000371">
    <property type="protein sequence ID" value="PNI33895.1"/>
    <property type="molecule type" value="Genomic_DNA"/>
</dbReference>
<feature type="non-terminal residue" evidence="11">
    <location>
        <position position="1"/>
    </location>
</feature>
<comment type="subcellular location">
    <subcellularLocation>
        <location evidence="1">Membrane</location>
        <topology evidence="1">Multi-pass membrane protein</topology>
    </subcellularLocation>
</comment>
<keyword evidence="4" id="KW-0812">Transmembrane</keyword>
<comment type="similarity">
    <text evidence="2 9">Belongs to the V-ATPase 116 kDa subunit family.</text>
</comment>
<keyword evidence="10" id="KW-0175">Coiled coil</keyword>
<comment type="subunit">
    <text evidence="8">V-ATPase is a heteromultimeric enzyme made up of two complexes: the ATP-hydrolytic V1 complex and the proton translocation V0 complex. The V1 complex consists of three catalytic AB heterodimers that form a heterohexamer, three peripheral stalks each consisting of EG heterodimers, one central rotor including subunits D and F, and the regulatory subunits C and H. The proton translocation complex V0 consists of the proton transport subunit a, a ring of proteolipid subunits c9c'', rotary subunit d, subunits e and f, and the accessory subunits ATP6AP1/Ac45 and ATP6AP2/PRR. Interacts with SPAAR.</text>
</comment>